<dbReference type="PROSITE" id="PS51257">
    <property type="entry name" value="PROKAR_LIPOPROTEIN"/>
    <property type="match status" value="1"/>
</dbReference>
<dbReference type="InterPro" id="IPR013229">
    <property type="entry name" value="PEGA"/>
</dbReference>
<evidence type="ECO:0000259" key="1">
    <source>
        <dbReference type="Pfam" id="PF08308"/>
    </source>
</evidence>
<gene>
    <name evidence="2" type="ORF">GCM10025772_22660</name>
</gene>
<accession>A0ABP9SAE1</accession>
<keyword evidence="3" id="KW-1185">Reference proteome</keyword>
<feature type="domain" description="PEGA" evidence="1">
    <location>
        <begin position="53"/>
        <end position="95"/>
    </location>
</feature>
<reference evidence="3" key="1">
    <citation type="journal article" date="2019" name="Int. J. Syst. Evol. Microbiol.">
        <title>The Global Catalogue of Microorganisms (GCM) 10K type strain sequencing project: providing services to taxonomists for standard genome sequencing and annotation.</title>
        <authorList>
            <consortium name="The Broad Institute Genomics Platform"/>
            <consortium name="The Broad Institute Genome Sequencing Center for Infectious Disease"/>
            <person name="Wu L."/>
            <person name="Ma J."/>
        </authorList>
    </citation>
    <scope>NUCLEOTIDE SEQUENCE [LARGE SCALE GENOMIC DNA]</scope>
    <source>
        <strain evidence="3">JCM 18720</strain>
    </source>
</reference>
<sequence>MKAPIWILFALLLSACAPSERIIAEPDKARLLLQGGEKEDQVQLNDRALGALGQYTGRTPLAIPVSAGTHQLTILRDGQVIYTETLYIDGDVTKTVRIQ</sequence>
<proteinExistence type="predicted"/>
<organism evidence="2 3">
    <name type="scientific">Ferrimonas gelatinilytica</name>
    <dbReference type="NCBI Taxonomy" id="1255257"/>
    <lineage>
        <taxon>Bacteria</taxon>
        <taxon>Pseudomonadati</taxon>
        <taxon>Pseudomonadota</taxon>
        <taxon>Gammaproteobacteria</taxon>
        <taxon>Alteromonadales</taxon>
        <taxon>Ferrimonadaceae</taxon>
        <taxon>Ferrimonas</taxon>
    </lineage>
</organism>
<dbReference type="EMBL" id="BAABLF010000014">
    <property type="protein sequence ID" value="GAA5192760.1"/>
    <property type="molecule type" value="Genomic_DNA"/>
</dbReference>
<comment type="caution">
    <text evidence="2">The sequence shown here is derived from an EMBL/GenBank/DDBJ whole genome shotgun (WGS) entry which is preliminary data.</text>
</comment>
<dbReference type="RefSeq" id="WP_345317179.1">
    <property type="nucleotide sequence ID" value="NZ_BAABLF010000014.1"/>
</dbReference>
<evidence type="ECO:0000313" key="3">
    <source>
        <dbReference type="Proteomes" id="UP001501600"/>
    </source>
</evidence>
<protein>
    <recommendedName>
        <fullName evidence="1">PEGA domain-containing protein</fullName>
    </recommendedName>
</protein>
<name>A0ABP9SAE1_9GAMM</name>
<dbReference type="Pfam" id="PF08308">
    <property type="entry name" value="PEGA"/>
    <property type="match status" value="1"/>
</dbReference>
<evidence type="ECO:0000313" key="2">
    <source>
        <dbReference type="EMBL" id="GAA5192760.1"/>
    </source>
</evidence>
<dbReference type="Proteomes" id="UP001501600">
    <property type="component" value="Unassembled WGS sequence"/>
</dbReference>